<dbReference type="GO" id="GO:0045944">
    <property type="term" value="P:positive regulation of transcription by RNA polymerase II"/>
    <property type="evidence" value="ECO:0007669"/>
    <property type="project" value="TreeGrafter"/>
</dbReference>
<feature type="compositionally biased region" description="Polar residues" evidence="5">
    <location>
        <begin position="70"/>
        <end position="96"/>
    </location>
</feature>
<dbReference type="PROSITE" id="PS51294">
    <property type="entry name" value="HTH_MYB"/>
    <property type="match status" value="2"/>
</dbReference>
<feature type="region of interest" description="Disordered" evidence="5">
    <location>
        <begin position="27"/>
        <end position="55"/>
    </location>
</feature>
<feature type="domain" description="Myb-like" evidence="6">
    <location>
        <begin position="287"/>
        <end position="338"/>
    </location>
</feature>
<feature type="region of interest" description="Disordered" evidence="5">
    <location>
        <begin position="512"/>
        <end position="543"/>
    </location>
</feature>
<keyword evidence="4" id="KW-0539">Nucleus</keyword>
<dbReference type="SMART" id="SM00717">
    <property type="entry name" value="SANT"/>
    <property type="match status" value="2"/>
</dbReference>
<dbReference type="GO" id="GO:0033993">
    <property type="term" value="P:response to lipid"/>
    <property type="evidence" value="ECO:0007669"/>
    <property type="project" value="UniProtKB-ARBA"/>
</dbReference>
<dbReference type="GO" id="GO:1902806">
    <property type="term" value="P:regulation of cell cycle G1/S phase transition"/>
    <property type="evidence" value="ECO:0007669"/>
    <property type="project" value="UniProtKB-ARBA"/>
</dbReference>
<feature type="domain" description="HTH myb-type" evidence="7">
    <location>
        <begin position="238"/>
        <end position="290"/>
    </location>
</feature>
<feature type="domain" description="Myb-like" evidence="6">
    <location>
        <begin position="240"/>
        <end position="286"/>
    </location>
</feature>
<dbReference type="GO" id="GO:1901002">
    <property type="term" value="P:positive regulation of response to salt stress"/>
    <property type="evidence" value="ECO:0007669"/>
    <property type="project" value="UniProtKB-ARBA"/>
</dbReference>
<evidence type="ECO:0000313" key="8">
    <source>
        <dbReference type="EMBL" id="PLW10634.1"/>
    </source>
</evidence>
<dbReference type="InterPro" id="IPR009057">
    <property type="entry name" value="Homeodomain-like_sf"/>
</dbReference>
<dbReference type="GO" id="GO:0050891">
    <property type="term" value="P:multicellular organismal-level water homeostasis"/>
    <property type="evidence" value="ECO:0007669"/>
    <property type="project" value="UniProtKB-ARBA"/>
</dbReference>
<feature type="region of interest" description="Disordered" evidence="5">
    <location>
        <begin position="672"/>
        <end position="740"/>
    </location>
</feature>
<feature type="compositionally biased region" description="Polar residues" evidence="5">
    <location>
        <begin position="512"/>
        <end position="525"/>
    </location>
</feature>
<feature type="compositionally biased region" description="Low complexity" evidence="5">
    <location>
        <begin position="36"/>
        <end position="55"/>
    </location>
</feature>
<dbReference type="GO" id="GO:1902584">
    <property type="term" value="P:positive regulation of response to water deprivation"/>
    <property type="evidence" value="ECO:0007669"/>
    <property type="project" value="UniProtKB-ARBA"/>
</dbReference>
<dbReference type="CDD" id="cd00167">
    <property type="entry name" value="SANT"/>
    <property type="match status" value="2"/>
</dbReference>
<feature type="compositionally biased region" description="Low complexity" evidence="5">
    <location>
        <begin position="766"/>
        <end position="776"/>
    </location>
</feature>
<keyword evidence="2" id="KW-0677">Repeat</keyword>
<proteinExistence type="predicted"/>
<protein>
    <submittedName>
        <fullName evidence="8">Uncharacterized protein</fullName>
    </submittedName>
</protein>
<dbReference type="GO" id="GO:0000978">
    <property type="term" value="F:RNA polymerase II cis-regulatory region sequence-specific DNA binding"/>
    <property type="evidence" value="ECO:0007669"/>
    <property type="project" value="TreeGrafter"/>
</dbReference>
<feature type="region of interest" description="Disordered" evidence="5">
    <location>
        <begin position="754"/>
        <end position="790"/>
    </location>
</feature>
<name>A0A2N5SBQ1_9BASI</name>
<evidence type="ECO:0000256" key="3">
    <source>
        <dbReference type="ARBA" id="ARBA00023125"/>
    </source>
</evidence>
<evidence type="ECO:0000256" key="2">
    <source>
        <dbReference type="ARBA" id="ARBA00022737"/>
    </source>
</evidence>
<evidence type="ECO:0000259" key="6">
    <source>
        <dbReference type="PROSITE" id="PS50090"/>
    </source>
</evidence>
<dbReference type="EMBL" id="PGCJ01001052">
    <property type="protein sequence ID" value="PLW10634.1"/>
    <property type="molecule type" value="Genomic_DNA"/>
</dbReference>
<dbReference type="SUPFAM" id="SSF46689">
    <property type="entry name" value="Homeodomain-like"/>
    <property type="match status" value="1"/>
</dbReference>
<comment type="caution">
    <text evidence="8">The sequence shown here is derived from an EMBL/GenBank/DDBJ whole genome shotgun (WGS) entry which is preliminary data.</text>
</comment>
<keyword evidence="3" id="KW-0238">DNA-binding</keyword>
<reference evidence="8 9" key="1">
    <citation type="submission" date="2017-11" db="EMBL/GenBank/DDBJ databases">
        <title>De novo assembly and phasing of dikaryotic genomes from two isolates of Puccinia coronata f. sp. avenae, the causal agent of oat crown rust.</title>
        <authorList>
            <person name="Miller M.E."/>
            <person name="Zhang Y."/>
            <person name="Omidvar V."/>
            <person name="Sperschneider J."/>
            <person name="Schwessinger B."/>
            <person name="Raley C."/>
            <person name="Palmer J.M."/>
            <person name="Garnica D."/>
            <person name="Upadhyaya N."/>
            <person name="Rathjen J."/>
            <person name="Taylor J.M."/>
            <person name="Park R.F."/>
            <person name="Dodds P.N."/>
            <person name="Hirsch C.D."/>
            <person name="Kianian S.F."/>
            <person name="Figueroa M."/>
        </authorList>
    </citation>
    <scope>NUCLEOTIDE SEQUENCE [LARGE SCALE GENOMIC DNA]</scope>
    <source>
        <strain evidence="8">12NC29</strain>
    </source>
</reference>
<evidence type="ECO:0000256" key="4">
    <source>
        <dbReference type="ARBA" id="ARBA00023242"/>
    </source>
</evidence>
<feature type="domain" description="HTH myb-type" evidence="7">
    <location>
        <begin position="298"/>
        <end position="343"/>
    </location>
</feature>
<dbReference type="AlphaFoldDB" id="A0A2N5SBQ1"/>
<dbReference type="GO" id="GO:0005634">
    <property type="term" value="C:nucleus"/>
    <property type="evidence" value="ECO:0007669"/>
    <property type="project" value="UniProtKB-SubCell"/>
</dbReference>
<dbReference type="GO" id="GO:2000037">
    <property type="term" value="P:regulation of stomatal complex patterning"/>
    <property type="evidence" value="ECO:0007669"/>
    <property type="project" value="UniProtKB-ARBA"/>
</dbReference>
<dbReference type="Pfam" id="PF00249">
    <property type="entry name" value="Myb_DNA-binding"/>
    <property type="match status" value="2"/>
</dbReference>
<feature type="compositionally biased region" description="Basic and acidic residues" evidence="5">
    <location>
        <begin position="695"/>
        <end position="705"/>
    </location>
</feature>
<feature type="region of interest" description="Disordered" evidence="5">
    <location>
        <begin position="162"/>
        <end position="218"/>
    </location>
</feature>
<dbReference type="GO" id="GO:0032875">
    <property type="term" value="P:regulation of DNA endoreduplication"/>
    <property type="evidence" value="ECO:0007669"/>
    <property type="project" value="UniProtKB-ARBA"/>
</dbReference>
<organism evidence="8 9">
    <name type="scientific">Puccinia coronata f. sp. avenae</name>
    <dbReference type="NCBI Taxonomy" id="200324"/>
    <lineage>
        <taxon>Eukaryota</taxon>
        <taxon>Fungi</taxon>
        <taxon>Dikarya</taxon>
        <taxon>Basidiomycota</taxon>
        <taxon>Pucciniomycotina</taxon>
        <taxon>Pucciniomycetes</taxon>
        <taxon>Pucciniales</taxon>
        <taxon>Pucciniaceae</taxon>
        <taxon>Puccinia</taxon>
    </lineage>
</organism>
<dbReference type="OrthoDB" id="2143914at2759"/>
<dbReference type="Gene3D" id="1.10.10.60">
    <property type="entry name" value="Homeodomain-like"/>
    <property type="match status" value="2"/>
</dbReference>
<accession>A0A2N5SBQ1</accession>
<dbReference type="PANTHER" id="PTHR45614:SF25">
    <property type="entry name" value="MYB PROTEIN"/>
    <property type="match status" value="1"/>
</dbReference>
<dbReference type="InterPro" id="IPR050560">
    <property type="entry name" value="MYB_TF"/>
</dbReference>
<feature type="region of interest" description="Disordered" evidence="5">
    <location>
        <begin position="68"/>
        <end position="150"/>
    </location>
</feature>
<dbReference type="PROSITE" id="PS50090">
    <property type="entry name" value="MYB_LIKE"/>
    <property type="match status" value="2"/>
</dbReference>
<dbReference type="PANTHER" id="PTHR45614">
    <property type="entry name" value="MYB PROTEIN-RELATED"/>
    <property type="match status" value="1"/>
</dbReference>
<dbReference type="FunFam" id="1.10.10.60:FF:000355">
    <property type="entry name" value="Transcription factor MYB124"/>
    <property type="match status" value="1"/>
</dbReference>
<evidence type="ECO:0000256" key="1">
    <source>
        <dbReference type="ARBA" id="ARBA00004123"/>
    </source>
</evidence>
<gene>
    <name evidence="8" type="ORF">PCANC_24550</name>
</gene>
<evidence type="ECO:0000313" key="9">
    <source>
        <dbReference type="Proteomes" id="UP000235388"/>
    </source>
</evidence>
<feature type="compositionally biased region" description="Low complexity" evidence="5">
    <location>
        <begin position="526"/>
        <end position="539"/>
    </location>
</feature>
<sequence>MPLYLKSHPPWSQTLDALLTRTPSTGVCAAEPQNDLPLEPTLTPSPVSSSTTTAEPTALPFTLASRSLVPDQQSPSELSESYHQSHFLSRPASASESRQDDSSPEQNLSPHPQPYLSDDHHHQQQLPGLNPLTQQSPLLSSLQPASGNATDQMRSLEILDHAPDRLPPHSFPSHFPAVAASSSEHQHPSPHPLADLAPTDPPTDLHPSPLHKTTRGNLRVINRPIQPIEGPPPPPLQKARGPWHKDEDTALLYWVSHLGTGKWVDIAKRVGSRSGKQCRERWTNQLSPEIDHSTFRHEEDMVIITMQQSLQANKWCEVAKYLPGRPENAIKNRWNSRDLQRKRNELCVNMNSVVAPFGLMLENQQEVSRMSSHVGLPFGASPKRARSPQTSSIDLHHRLGLPYQTPRHPSGNGTKKHRVVIEPHTAVHRNHVNSLHSPSKLRFTTQNEGLLVPPPNQSLFGHHPVEMSGLSGPSDLHQDWAYHTTTPPNTCSTSNPRVHCLQRNPEFGASLSQYYSTPTQSPTYQLDSSSTNSLASSETSDLRQQLHYPSTSYDELPTPKSGPLLGPPLVHHLFMGPHLQAPPHVKSNMFYPHYIPDADSKKGADMDFGSPDRMGKYDTLLGNQALGSAFQSSNGLKSYNEMDRDEKPGSILMDAHQMGDFNHHLSTHHHSAPIPSFFMPAPSHNPASSAEEAEDPMHTTADHPTDSITHPSSCLDPFDAANPLSHQSSSAECPADSDFQNAGWSSSALAISNNNHHHHHHHHDQQQQQQQQQQQHGTHLPHPGSQSGVS</sequence>
<evidence type="ECO:0000259" key="7">
    <source>
        <dbReference type="PROSITE" id="PS51294"/>
    </source>
</evidence>
<dbReference type="STRING" id="200324.A0A2N5SBQ1"/>
<feature type="compositionally biased region" description="Low complexity" evidence="5">
    <location>
        <begin position="129"/>
        <end position="144"/>
    </location>
</feature>
<dbReference type="GO" id="GO:0000981">
    <property type="term" value="F:DNA-binding transcription factor activity, RNA polymerase II-specific"/>
    <property type="evidence" value="ECO:0007669"/>
    <property type="project" value="TreeGrafter"/>
</dbReference>
<dbReference type="InterPro" id="IPR017930">
    <property type="entry name" value="Myb_dom"/>
</dbReference>
<dbReference type="Proteomes" id="UP000235388">
    <property type="component" value="Unassembled WGS sequence"/>
</dbReference>
<keyword evidence="9" id="KW-1185">Reference proteome</keyword>
<comment type="subcellular location">
    <subcellularLocation>
        <location evidence="1">Nucleus</location>
    </subcellularLocation>
</comment>
<evidence type="ECO:0000256" key="5">
    <source>
        <dbReference type="SAM" id="MobiDB-lite"/>
    </source>
</evidence>
<dbReference type="GO" id="GO:0000278">
    <property type="term" value="P:mitotic cell cycle"/>
    <property type="evidence" value="ECO:0007669"/>
    <property type="project" value="TreeGrafter"/>
</dbReference>
<dbReference type="InterPro" id="IPR001005">
    <property type="entry name" value="SANT/Myb"/>
</dbReference>